<comment type="caution">
    <text evidence="3">The sequence shown here is derived from an EMBL/GenBank/DDBJ whole genome shotgun (WGS) entry which is preliminary data.</text>
</comment>
<dbReference type="Proteomes" id="UP001143328">
    <property type="component" value="Unassembled WGS sequence"/>
</dbReference>
<keyword evidence="4" id="KW-1185">Reference proteome</keyword>
<evidence type="ECO:0000313" key="3">
    <source>
        <dbReference type="EMBL" id="GLK89668.1"/>
    </source>
</evidence>
<protein>
    <recommendedName>
        <fullName evidence="2">DUF7931 domain-containing protein</fullName>
    </recommendedName>
</protein>
<evidence type="ECO:0000313" key="4">
    <source>
        <dbReference type="Proteomes" id="UP001143328"/>
    </source>
</evidence>
<reference evidence="3" key="2">
    <citation type="submission" date="2023-01" db="EMBL/GenBank/DDBJ databases">
        <authorList>
            <person name="Sun Q."/>
            <person name="Evtushenko L."/>
        </authorList>
    </citation>
    <scope>NUCLEOTIDE SEQUENCE</scope>
    <source>
        <strain evidence="3">VKM B-2935</strain>
    </source>
</reference>
<gene>
    <name evidence="3" type="ORF">GCM10017655_27300</name>
</gene>
<feature type="region of interest" description="Disordered" evidence="1">
    <location>
        <begin position="1"/>
        <end position="49"/>
    </location>
</feature>
<dbReference type="Pfam" id="PF25559">
    <property type="entry name" value="DUF7931"/>
    <property type="match status" value="1"/>
</dbReference>
<accession>A0A9W6NG47</accession>
<sequence>MIDNDEPQSATTEGAADTSPTELPAIEFVSPGSFSVHNPPPLQAQPERREPAPFHLGGERHLQHFTQPEQAQAHALALMQQAQRSLCIYTPDLERWLYNHSSVQEACTQFLLANPKNRLRILLNDSTSAVKDGHRLLQLSRRLSSSLQIRKLNPSYTYEDTAYLLADTNGLLLRPKLEQIVGYALYNDPGQVRVLQNKFDQAWDVSVTDLDLRSLLV</sequence>
<evidence type="ECO:0000256" key="1">
    <source>
        <dbReference type="SAM" id="MobiDB-lite"/>
    </source>
</evidence>
<dbReference type="EMBL" id="BSFN01000007">
    <property type="protein sequence ID" value="GLK89668.1"/>
    <property type="molecule type" value="Genomic_DNA"/>
</dbReference>
<evidence type="ECO:0000259" key="2">
    <source>
        <dbReference type="Pfam" id="PF25559"/>
    </source>
</evidence>
<dbReference type="InterPro" id="IPR057691">
    <property type="entry name" value="DUF7931"/>
</dbReference>
<dbReference type="AlphaFoldDB" id="A0A9W6NG47"/>
<proteinExistence type="predicted"/>
<feature type="domain" description="DUF7931" evidence="2">
    <location>
        <begin position="68"/>
        <end position="215"/>
    </location>
</feature>
<organism evidence="3 4">
    <name type="scientific">Pseudomonas turukhanskensis</name>
    <dbReference type="NCBI Taxonomy" id="1806536"/>
    <lineage>
        <taxon>Bacteria</taxon>
        <taxon>Pseudomonadati</taxon>
        <taxon>Pseudomonadota</taxon>
        <taxon>Gammaproteobacteria</taxon>
        <taxon>Pseudomonadales</taxon>
        <taxon>Pseudomonadaceae</taxon>
        <taxon>Pseudomonas</taxon>
    </lineage>
</organism>
<name>A0A9W6NG47_9PSED</name>
<dbReference type="RefSeq" id="WP_271195861.1">
    <property type="nucleotide sequence ID" value="NZ_BSFN01000007.1"/>
</dbReference>
<reference evidence="3" key="1">
    <citation type="journal article" date="2014" name="Int. J. Syst. Evol. Microbiol.">
        <title>Complete genome sequence of Corynebacterium casei LMG S-19264T (=DSM 44701T), isolated from a smear-ripened cheese.</title>
        <authorList>
            <consortium name="US DOE Joint Genome Institute (JGI-PGF)"/>
            <person name="Walter F."/>
            <person name="Albersmeier A."/>
            <person name="Kalinowski J."/>
            <person name="Ruckert C."/>
        </authorList>
    </citation>
    <scope>NUCLEOTIDE SEQUENCE</scope>
    <source>
        <strain evidence="3">VKM B-2935</strain>
    </source>
</reference>